<dbReference type="Proteomes" id="UP001334248">
    <property type="component" value="Unassembled WGS sequence"/>
</dbReference>
<feature type="region of interest" description="Disordered" evidence="1">
    <location>
        <begin position="72"/>
        <end position="416"/>
    </location>
</feature>
<dbReference type="EMBL" id="JAVHJV010000009">
    <property type="protein sequence ID" value="KAK5940085.1"/>
    <property type="molecule type" value="Genomic_DNA"/>
</dbReference>
<comment type="caution">
    <text evidence="2">The sequence shown here is derived from an EMBL/GenBank/DDBJ whole genome shotgun (WGS) entry which is preliminary data.</text>
</comment>
<accession>A0ABR0RIJ3</accession>
<feature type="compositionally biased region" description="Basic and acidic residues" evidence="1">
    <location>
        <begin position="275"/>
        <end position="284"/>
    </location>
</feature>
<gene>
    <name evidence="2" type="ORF">PMZ80_007503</name>
</gene>
<feature type="region of interest" description="Disordered" evidence="1">
    <location>
        <begin position="1"/>
        <end position="44"/>
    </location>
</feature>
<evidence type="ECO:0000313" key="3">
    <source>
        <dbReference type="Proteomes" id="UP001334248"/>
    </source>
</evidence>
<dbReference type="GeneID" id="90000952"/>
<sequence length="529" mass="56098">MANDDTSSEQNNELDEDIAETAHSTQQQVTAGEVNSRPVLRNSSVPEILIDSRLQEEEMLPNSALATLTDISNLRIGDPTNPVQDRAVDSAAAGSSNAPPSELFPETASNLATTRSSGLLVETAPSVHTTDQEGSIATQPPATQDPGSSLNYGPDAARLADELQDSFQDIGSTDGADSLRQTGKKGHHPESANRAVLDSSNAPINEEETNGRTARGTIRRSRLIRAAERGMDRIQDVFPGRDSRAPSGSSAGIARPNSRVPASADDVPLGDEDVQERADNDPHRGSGSLNATIGSLHRDNHRSTPVIQPATGVSSGESPGAARTQQAGLVRSRSSFLGKSPFQSLTDAARRQRSASAGDVAEPSGRATSSARDSMSRPYGSLGRFLTRSSGPPPTPRSSVVPPQPASTGTAVAARKPAAAIATQTLKKSGNTMLRWAGNLFREIGELSQAYSNVLGNRAHEQPQQPPPESDRDFSDMMILQLHRKTRTEQKRSKDGGQCLANGCQHSGGTKGEIRTSYLSIEIDWTLKG</sequence>
<keyword evidence="3" id="KW-1185">Reference proteome</keyword>
<dbReference type="RefSeq" id="XP_064728175.1">
    <property type="nucleotide sequence ID" value="XM_064875911.1"/>
</dbReference>
<protein>
    <submittedName>
        <fullName evidence="2">Uncharacterized protein</fullName>
    </submittedName>
</protein>
<feature type="compositionally biased region" description="Basic and acidic residues" evidence="1">
    <location>
        <begin position="225"/>
        <end position="244"/>
    </location>
</feature>
<feature type="compositionally biased region" description="Polar residues" evidence="1">
    <location>
        <begin position="303"/>
        <end position="346"/>
    </location>
</feature>
<reference evidence="2 3" key="1">
    <citation type="journal article" date="2023" name="Res Sq">
        <title>Genomic and morphological characterization of Knufia obscura isolated from the Mars 2020 spacecraft assembly facility.</title>
        <authorList>
            <person name="Chander A.M."/>
            <person name="Teixeira M.M."/>
            <person name="Singh N.K."/>
            <person name="Williams M.P."/>
            <person name="Parker C.W."/>
            <person name="Leo P."/>
            <person name="Stajich J.E."/>
            <person name="Torok T."/>
            <person name="Tighe S."/>
            <person name="Mason C.E."/>
            <person name="Venkateswaran K."/>
        </authorList>
    </citation>
    <scope>NUCLEOTIDE SEQUENCE [LARGE SCALE GENOMIC DNA]</scope>
    <source>
        <strain evidence="2 3">CCFEE 5817</strain>
    </source>
</reference>
<feature type="region of interest" description="Disordered" evidence="1">
    <location>
        <begin position="487"/>
        <end position="511"/>
    </location>
</feature>
<name>A0ABR0RIJ3_9EURO</name>
<organism evidence="2 3">
    <name type="scientific">Knufia obscura</name>
    <dbReference type="NCBI Taxonomy" id="1635080"/>
    <lineage>
        <taxon>Eukaryota</taxon>
        <taxon>Fungi</taxon>
        <taxon>Dikarya</taxon>
        <taxon>Ascomycota</taxon>
        <taxon>Pezizomycotina</taxon>
        <taxon>Eurotiomycetes</taxon>
        <taxon>Chaetothyriomycetidae</taxon>
        <taxon>Chaetothyriales</taxon>
        <taxon>Trichomeriaceae</taxon>
        <taxon>Knufia</taxon>
    </lineage>
</organism>
<evidence type="ECO:0000313" key="2">
    <source>
        <dbReference type="EMBL" id="KAK5940085.1"/>
    </source>
</evidence>
<evidence type="ECO:0000256" key="1">
    <source>
        <dbReference type="SAM" id="MobiDB-lite"/>
    </source>
</evidence>
<feature type="compositionally biased region" description="Polar residues" evidence="1">
    <location>
        <begin position="126"/>
        <end position="151"/>
    </location>
</feature>
<proteinExistence type="predicted"/>
<feature type="compositionally biased region" description="Low complexity" evidence="1">
    <location>
        <begin position="90"/>
        <end position="101"/>
    </location>
</feature>
<feature type="compositionally biased region" description="Polar residues" evidence="1">
    <location>
        <begin position="1"/>
        <end position="11"/>
    </location>
</feature>
<feature type="compositionally biased region" description="Polar residues" evidence="1">
    <location>
        <begin position="107"/>
        <end position="117"/>
    </location>
</feature>